<sequence>LNNHFFKDVCFNDPMSLADCQYNLMLLREFCSHLPWNPFHFEIEDILYLHESLQPNVNAFLADLFQIFEGDGVRNVASPIEASPLRARCFVPVNGIPNLRSQTAPNKVLNQFRSRFQPEISRTFSAMSSDSLMTNRGTDGFSQGGTYIRSDSMPAASIRLALEEKRREHEKKRYLKTNQNESERAQKQKDAFFTLMQRLEKVLFYFDFEGGNVLGQGSDARSRAASEIGSSQTHQSEELSFLKETVQDLKVCDSCT</sequence>
<proteinExistence type="predicted"/>
<organism evidence="2">
    <name type="scientific">Brugia timori</name>
    <dbReference type="NCBI Taxonomy" id="42155"/>
    <lineage>
        <taxon>Eukaryota</taxon>
        <taxon>Metazoa</taxon>
        <taxon>Ecdysozoa</taxon>
        <taxon>Nematoda</taxon>
        <taxon>Chromadorea</taxon>
        <taxon>Rhabditida</taxon>
        <taxon>Spirurina</taxon>
        <taxon>Spiruromorpha</taxon>
        <taxon>Filarioidea</taxon>
        <taxon>Onchocercidae</taxon>
        <taxon>Brugia</taxon>
    </lineage>
</organism>
<protein>
    <submittedName>
        <fullName evidence="2">CAMSAP_CH domain-containing protein</fullName>
    </submittedName>
</protein>
<reference evidence="2" key="1">
    <citation type="submission" date="2017-02" db="UniProtKB">
        <authorList>
            <consortium name="WormBaseParasite"/>
        </authorList>
    </citation>
    <scope>IDENTIFICATION</scope>
</reference>
<dbReference type="PANTHER" id="PTHR21595">
    <property type="entry name" value="PATRONIN"/>
    <property type="match status" value="1"/>
</dbReference>
<dbReference type="GO" id="GO:0051011">
    <property type="term" value="F:microtubule minus-end binding"/>
    <property type="evidence" value="ECO:0007669"/>
    <property type="project" value="TreeGrafter"/>
</dbReference>
<dbReference type="GO" id="GO:0005516">
    <property type="term" value="F:calmodulin binding"/>
    <property type="evidence" value="ECO:0007669"/>
    <property type="project" value="InterPro"/>
</dbReference>
<dbReference type="GO" id="GO:0007026">
    <property type="term" value="P:negative regulation of microtubule depolymerization"/>
    <property type="evidence" value="ECO:0007669"/>
    <property type="project" value="TreeGrafter"/>
</dbReference>
<feature type="domain" description="CASAMP second calponin-homology" evidence="1">
    <location>
        <begin position="6"/>
        <end position="49"/>
    </location>
</feature>
<name>A0A0R3Q7P8_9BILA</name>
<dbReference type="InterPro" id="IPR022613">
    <property type="entry name" value="CH_CAMSAP_2"/>
</dbReference>
<dbReference type="GO" id="GO:0036449">
    <property type="term" value="C:microtubule minus-end"/>
    <property type="evidence" value="ECO:0007669"/>
    <property type="project" value="TreeGrafter"/>
</dbReference>
<evidence type="ECO:0000313" key="2">
    <source>
        <dbReference type="WBParaSite" id="BTMF_0000235201-mRNA-1"/>
    </source>
</evidence>
<dbReference type="InterPro" id="IPR032940">
    <property type="entry name" value="CAMSAP"/>
</dbReference>
<dbReference type="Pfam" id="PF11971">
    <property type="entry name" value="CAMSAP_CH"/>
    <property type="match status" value="1"/>
</dbReference>
<evidence type="ECO:0000259" key="1">
    <source>
        <dbReference type="Pfam" id="PF11971"/>
    </source>
</evidence>
<dbReference type="PANTHER" id="PTHR21595:SF0">
    <property type="entry name" value="PATRONIN"/>
    <property type="match status" value="1"/>
</dbReference>
<dbReference type="AlphaFoldDB" id="A0A0R3Q7P8"/>
<dbReference type="STRING" id="42155.A0A0R3Q7P8"/>
<accession>A0A0R3Q7P8</accession>
<dbReference type="GO" id="GO:0031122">
    <property type="term" value="P:cytoplasmic microtubule organization"/>
    <property type="evidence" value="ECO:0007669"/>
    <property type="project" value="TreeGrafter"/>
</dbReference>
<dbReference type="WBParaSite" id="BTMF_0000235201-mRNA-1">
    <property type="protein sequence ID" value="BTMF_0000235201-mRNA-1"/>
    <property type="gene ID" value="BTMF_0000235201"/>
</dbReference>